<sequence length="522" mass="62070">MSCSNELIREIYSYLPLDDSIALRSCNRMLNENFRIQTTELASKCMDTYMKNGEYDKLSDLLNSRVSRTRILEKNDLDTTLKLFIYACENTSLLDLLVKEVSRHEISLNEVIEKMLGENCLIYHARLIIDRYIKLDKDTMISIISGNFKLLFQKFLPQLDNNFGLEDLTSFIQAAVEYDSLDVFRLLFSKYEDLIFNSKILVSGPENTAQDSDYSFYHYVIIKEAVQIFDFLQNYYELEHFALLEYVDFSIRENCPLMVEYFMKMIDINFETFPLLHIYLLNHDDYETIDVMFKHFDFLSQMRIILLSFDARTSRTDINEHLFDKHLITLEHLKTIVRINQKMNRKLTQSEICFIVKQHTIEDYKVVLLSNVIDFDVAIECAIDNEQFGPLDHLLSLKPLIDDHKLDKIINSWQPFFFVILLKNNLVPRERILERCYHLNNFEMFDYFLETHKVRPSSDLIKSAIENSKFKFLKSILKHSPDMAFLREYKCDFRQYLLRHSNFSQDKILELLNVMKTHKTKQ</sequence>
<proteinExistence type="predicted"/>
<evidence type="ECO:0000313" key="1">
    <source>
        <dbReference type="EMBL" id="RKP18018.1"/>
    </source>
</evidence>
<accession>A0A4P9YFS9</accession>
<dbReference type="AlphaFoldDB" id="A0A4P9YFS9"/>
<organism evidence="1 2">
    <name type="scientific">Rozella allomycis (strain CSF55)</name>
    <dbReference type="NCBI Taxonomy" id="988480"/>
    <lineage>
        <taxon>Eukaryota</taxon>
        <taxon>Fungi</taxon>
        <taxon>Fungi incertae sedis</taxon>
        <taxon>Cryptomycota</taxon>
        <taxon>Cryptomycota incertae sedis</taxon>
        <taxon>Rozella</taxon>
    </lineage>
</organism>
<gene>
    <name evidence="1" type="ORF">ROZALSC1DRAFT_30234</name>
</gene>
<dbReference type="Proteomes" id="UP000281549">
    <property type="component" value="Unassembled WGS sequence"/>
</dbReference>
<protein>
    <recommendedName>
        <fullName evidence="3">F-box domain-containing protein</fullName>
    </recommendedName>
</protein>
<evidence type="ECO:0000313" key="2">
    <source>
        <dbReference type="Proteomes" id="UP000281549"/>
    </source>
</evidence>
<dbReference type="EMBL" id="ML005588">
    <property type="protein sequence ID" value="RKP18018.1"/>
    <property type="molecule type" value="Genomic_DNA"/>
</dbReference>
<reference evidence="2" key="1">
    <citation type="journal article" date="2018" name="Nat. Microbiol.">
        <title>Leveraging single-cell genomics to expand the fungal tree of life.</title>
        <authorList>
            <person name="Ahrendt S.R."/>
            <person name="Quandt C.A."/>
            <person name="Ciobanu D."/>
            <person name="Clum A."/>
            <person name="Salamov A."/>
            <person name="Andreopoulos B."/>
            <person name="Cheng J.F."/>
            <person name="Woyke T."/>
            <person name="Pelin A."/>
            <person name="Henrissat B."/>
            <person name="Reynolds N.K."/>
            <person name="Benny G.L."/>
            <person name="Smith M.E."/>
            <person name="James T.Y."/>
            <person name="Grigoriev I.V."/>
        </authorList>
    </citation>
    <scope>NUCLEOTIDE SEQUENCE [LARGE SCALE GENOMIC DNA]</scope>
    <source>
        <strain evidence="2">CSF55</strain>
    </source>
</reference>
<name>A0A4P9YFS9_ROZAC</name>
<evidence type="ECO:0008006" key="3">
    <source>
        <dbReference type="Google" id="ProtNLM"/>
    </source>
</evidence>